<keyword evidence="1" id="KW-0732">Signal</keyword>
<evidence type="ECO:0000313" key="3">
    <source>
        <dbReference type="EMBL" id="GLR25323.1"/>
    </source>
</evidence>
<dbReference type="SMART" id="SM00867">
    <property type="entry name" value="YceI"/>
    <property type="match status" value="1"/>
</dbReference>
<sequence length="198" mass="21749">MNLKQKSWGAALVLAAAQFAALPAQAAVEHYLVDPGHTYPSFEADHMGGLSLWRGKFEKSSGTVSLDRAAKTGTVDITIQSESLNFGNAKMNERARSADMFNVEKYPTIHYVGKSMRFENGQPVEVIGELTLLGVTKPVNLKVNQFLCKMNTFIKRMACGADAEAHFNRGDFGMTYALDKGFKPEVKVLISIEAVQQD</sequence>
<proteinExistence type="predicted"/>
<reference evidence="4" key="1">
    <citation type="journal article" date="2019" name="Int. J. Syst. Evol. Microbiol.">
        <title>The Global Catalogue of Microorganisms (GCM) 10K type strain sequencing project: providing services to taxonomists for standard genome sequencing and annotation.</title>
        <authorList>
            <consortium name="The Broad Institute Genomics Platform"/>
            <consortium name="The Broad Institute Genome Sequencing Center for Infectious Disease"/>
            <person name="Wu L."/>
            <person name="Ma J."/>
        </authorList>
    </citation>
    <scope>NUCLEOTIDE SEQUENCE [LARGE SCALE GENOMIC DNA]</scope>
    <source>
        <strain evidence="4">NBRC 105857</strain>
    </source>
</reference>
<dbReference type="PANTHER" id="PTHR34406:SF2">
    <property type="entry name" value="PERIPLASMIC PROTEIN"/>
    <property type="match status" value="1"/>
</dbReference>
<dbReference type="Pfam" id="PF04264">
    <property type="entry name" value="YceI"/>
    <property type="match status" value="1"/>
</dbReference>
<dbReference type="InterPro" id="IPR036761">
    <property type="entry name" value="TTHA0802/YceI-like_sf"/>
</dbReference>
<dbReference type="InterPro" id="IPR007372">
    <property type="entry name" value="Lipid/polyisoprenoid-bd_YceI"/>
</dbReference>
<feature type="chain" id="PRO_5046616021" evidence="1">
    <location>
        <begin position="27"/>
        <end position="198"/>
    </location>
</feature>
<accession>A0ABQ5YL99</accession>
<feature type="domain" description="Lipid/polyisoprenoid-binding YceI-like" evidence="2">
    <location>
        <begin position="30"/>
        <end position="195"/>
    </location>
</feature>
<evidence type="ECO:0000313" key="4">
    <source>
        <dbReference type="Proteomes" id="UP001156664"/>
    </source>
</evidence>
<dbReference type="Gene3D" id="2.40.128.110">
    <property type="entry name" value="Lipid/polyisoprenoid-binding, YceI-like"/>
    <property type="match status" value="1"/>
</dbReference>
<feature type="signal peptide" evidence="1">
    <location>
        <begin position="1"/>
        <end position="26"/>
    </location>
</feature>
<keyword evidence="4" id="KW-1185">Reference proteome</keyword>
<comment type="caution">
    <text evidence="3">The sequence shown here is derived from an EMBL/GenBank/DDBJ whole genome shotgun (WGS) entry which is preliminary data.</text>
</comment>
<evidence type="ECO:0000256" key="1">
    <source>
        <dbReference type="SAM" id="SignalP"/>
    </source>
</evidence>
<dbReference type="EMBL" id="BSOJ01000006">
    <property type="protein sequence ID" value="GLR25323.1"/>
    <property type="molecule type" value="Genomic_DNA"/>
</dbReference>
<name>A0ABQ5YL99_9BURK</name>
<organism evidence="3 4">
    <name type="scientific">Limnobacter litoralis</name>
    <dbReference type="NCBI Taxonomy" id="481366"/>
    <lineage>
        <taxon>Bacteria</taxon>
        <taxon>Pseudomonadati</taxon>
        <taxon>Pseudomonadota</taxon>
        <taxon>Betaproteobacteria</taxon>
        <taxon>Burkholderiales</taxon>
        <taxon>Burkholderiaceae</taxon>
        <taxon>Limnobacter</taxon>
    </lineage>
</organism>
<evidence type="ECO:0000259" key="2">
    <source>
        <dbReference type="SMART" id="SM00867"/>
    </source>
</evidence>
<gene>
    <name evidence="3" type="ORF">GCM10007875_04110</name>
</gene>
<dbReference type="PANTHER" id="PTHR34406">
    <property type="entry name" value="PROTEIN YCEI"/>
    <property type="match status" value="1"/>
</dbReference>
<dbReference type="RefSeq" id="WP_284279666.1">
    <property type="nucleotide sequence ID" value="NZ_BSOJ01000006.1"/>
</dbReference>
<dbReference type="SUPFAM" id="SSF101874">
    <property type="entry name" value="YceI-like"/>
    <property type="match status" value="1"/>
</dbReference>
<dbReference type="Proteomes" id="UP001156664">
    <property type="component" value="Unassembled WGS sequence"/>
</dbReference>
<protein>
    <submittedName>
        <fullName evidence="3">Polyisoprenoid-binding protein</fullName>
    </submittedName>
</protein>